<dbReference type="Gene3D" id="3.10.10.10">
    <property type="entry name" value="HIV Type 1 Reverse Transcriptase, subunit A, domain 1"/>
    <property type="match status" value="1"/>
</dbReference>
<dbReference type="CDD" id="cd01647">
    <property type="entry name" value="RT_LTR"/>
    <property type="match status" value="1"/>
</dbReference>
<proteinExistence type="predicted"/>
<evidence type="ECO:0000313" key="2">
    <source>
        <dbReference type="EMBL" id="KER23612.1"/>
    </source>
</evidence>
<dbReference type="Proteomes" id="UP000054324">
    <property type="component" value="Unassembled WGS sequence"/>
</dbReference>
<dbReference type="Pfam" id="PF00078">
    <property type="entry name" value="RVT_1"/>
    <property type="match status" value="1"/>
</dbReference>
<dbReference type="RefSeq" id="XP_009172650.1">
    <property type="nucleotide sequence ID" value="XM_009174386.1"/>
</dbReference>
<accession>A0A074ZD80</accession>
<dbReference type="KEGG" id="ovi:T265_08549"/>
<feature type="domain" description="Reverse transcriptase" evidence="1">
    <location>
        <begin position="88"/>
        <end position="319"/>
    </location>
</feature>
<reference evidence="2 3" key="1">
    <citation type="submission" date="2013-11" db="EMBL/GenBank/DDBJ databases">
        <title>Opisthorchis viverrini - life in the bile duct.</title>
        <authorList>
            <person name="Young N.D."/>
            <person name="Nagarajan N."/>
            <person name="Lin S.J."/>
            <person name="Korhonen P.K."/>
            <person name="Jex A.R."/>
            <person name="Hall R.S."/>
            <person name="Safavi-Hemami H."/>
            <person name="Kaewkong W."/>
            <person name="Bertrand D."/>
            <person name="Gao S."/>
            <person name="Seet Q."/>
            <person name="Wongkham S."/>
            <person name="Teh B.T."/>
            <person name="Wongkham C."/>
            <person name="Intapan P.M."/>
            <person name="Maleewong W."/>
            <person name="Yang X."/>
            <person name="Hu M."/>
            <person name="Wang Z."/>
            <person name="Hofmann A."/>
            <person name="Sternberg P.W."/>
            <person name="Tan P."/>
            <person name="Wang J."/>
            <person name="Gasser R.B."/>
        </authorList>
    </citation>
    <scope>NUCLEOTIDE SEQUENCE [LARGE SCALE GENOMIC DNA]</scope>
</reference>
<dbReference type="InterPro" id="IPR000477">
    <property type="entry name" value="RT_dom"/>
</dbReference>
<dbReference type="InterPro" id="IPR043502">
    <property type="entry name" value="DNA/RNA_pol_sf"/>
</dbReference>
<dbReference type="Gene3D" id="3.30.70.270">
    <property type="match status" value="2"/>
</dbReference>
<dbReference type="PANTHER" id="PTHR37984:SF9">
    <property type="entry name" value="INTEGRASE CATALYTIC DOMAIN-CONTAINING PROTEIN"/>
    <property type="match status" value="1"/>
</dbReference>
<dbReference type="STRING" id="6198.A0A074ZD80"/>
<dbReference type="GeneID" id="20322728"/>
<name>A0A074ZD80_OPIVI</name>
<dbReference type="PROSITE" id="PS50878">
    <property type="entry name" value="RT_POL"/>
    <property type="match status" value="1"/>
</dbReference>
<protein>
    <recommendedName>
        <fullName evidence="1">Reverse transcriptase domain-containing protein</fullName>
    </recommendedName>
</protein>
<dbReference type="InterPro" id="IPR043128">
    <property type="entry name" value="Rev_trsase/Diguanyl_cyclase"/>
</dbReference>
<organism evidence="2 3">
    <name type="scientific">Opisthorchis viverrini</name>
    <name type="common">Southeast Asian liver fluke</name>
    <dbReference type="NCBI Taxonomy" id="6198"/>
    <lineage>
        <taxon>Eukaryota</taxon>
        <taxon>Metazoa</taxon>
        <taxon>Spiralia</taxon>
        <taxon>Lophotrochozoa</taxon>
        <taxon>Platyhelminthes</taxon>
        <taxon>Trematoda</taxon>
        <taxon>Digenea</taxon>
        <taxon>Opisthorchiida</taxon>
        <taxon>Opisthorchiata</taxon>
        <taxon>Opisthorchiidae</taxon>
        <taxon>Opisthorchis</taxon>
    </lineage>
</organism>
<keyword evidence="3" id="KW-1185">Reference proteome</keyword>
<dbReference type="OrthoDB" id="6118485at2759"/>
<dbReference type="PANTHER" id="PTHR37984">
    <property type="entry name" value="PROTEIN CBG26694"/>
    <property type="match status" value="1"/>
</dbReference>
<evidence type="ECO:0000259" key="1">
    <source>
        <dbReference type="PROSITE" id="PS50878"/>
    </source>
</evidence>
<dbReference type="EMBL" id="KL596843">
    <property type="protein sequence ID" value="KER23612.1"/>
    <property type="molecule type" value="Genomic_DNA"/>
</dbReference>
<dbReference type="AlphaFoldDB" id="A0A074ZD80"/>
<evidence type="ECO:0000313" key="3">
    <source>
        <dbReference type="Proteomes" id="UP000054324"/>
    </source>
</evidence>
<dbReference type="CTD" id="20322728"/>
<sequence>MRKGINAMNSKMSDVDVLIEVHDARIPFTGRSELFQKFGQNLYDSSSSPGDWRHLVSEDNPADLASGGVGSLTALRYWFEGPAFLEASEAQWPRYEPNFIPEGIELKTKRASVNVTAASESTGLHRLMEMCSDWSKLVRSVVWLIRFKTYLRMMASGSTESSLNTGGLKLTEVRQAERDIIRMVQKTVYPAIMLKLERAGSCVFSKIDLKDAYLQIPLDEASSNPTVINTPFGLFRHNFLPFGLNVSPAVFQQVMNIIAKDLEGVETYQYDVIVHAADKATHDMRLLSLLKRFSEFNVAIHPDKRTFGVRSFSCLGYIVDGSGFKPDTRRLSPLVNAPSPTSLQELRSVLGALQYYSRFIPNFAKHASFLFDVISSYQFSWSSNHEKTLRAVPLNSVVDQ</sequence>
<dbReference type="InterPro" id="IPR050951">
    <property type="entry name" value="Retrovirus_Pol_polyprotein"/>
</dbReference>
<gene>
    <name evidence="2" type="ORF">T265_08549</name>
</gene>
<dbReference type="SUPFAM" id="SSF56672">
    <property type="entry name" value="DNA/RNA polymerases"/>
    <property type="match status" value="1"/>
</dbReference>